<dbReference type="Gene3D" id="3.30.1240.10">
    <property type="match status" value="1"/>
</dbReference>
<dbReference type="EMBL" id="QCZG01000036">
    <property type="protein sequence ID" value="PWA08525.1"/>
    <property type="molecule type" value="Genomic_DNA"/>
</dbReference>
<dbReference type="PANTHER" id="PTHR10000">
    <property type="entry name" value="PHOSPHOSERINE PHOSPHATASE"/>
    <property type="match status" value="1"/>
</dbReference>
<evidence type="ECO:0000313" key="2">
    <source>
        <dbReference type="Proteomes" id="UP000245998"/>
    </source>
</evidence>
<dbReference type="PANTHER" id="PTHR10000:SF50">
    <property type="entry name" value="STRESS RESPONSE PROTEIN YHAX"/>
    <property type="match status" value="1"/>
</dbReference>
<protein>
    <submittedName>
        <fullName evidence="1">Haloacid dehalogenase</fullName>
    </submittedName>
</protein>
<keyword evidence="2" id="KW-1185">Reference proteome</keyword>
<gene>
    <name evidence="1" type="ORF">DCC39_14705</name>
</gene>
<sequence>MVYKLIALDVDGTILRSNHRIDKGVKEAIQYVKQKGVYVTLATRRHFTSAKKIAKALKLDSILITHNGAFLANDMDAPWLEKRISPSESAAIIHLLEQTECHVRIKHERFSVANRVRQNQGIIAKMTIGDPLFYPVNFTDELGSHLEESPVSPPQIEVFFSNKKEGDLMKEKLLSRFETIDVNMYEENRMEIVPKGVSKGNALRKLGERLGFSNEEMVAVGDSHADISMIRDAGLGVAMGNAPKSVQAYADWITRSNDMNGVYYVVKEVFRKQLRTQIRTTL</sequence>
<dbReference type="SUPFAM" id="SSF56784">
    <property type="entry name" value="HAD-like"/>
    <property type="match status" value="1"/>
</dbReference>
<dbReference type="Gene3D" id="3.40.50.1000">
    <property type="entry name" value="HAD superfamily/HAD-like"/>
    <property type="match status" value="1"/>
</dbReference>
<accession>A0A2U1JU68</accession>
<dbReference type="SFLD" id="SFLDG01140">
    <property type="entry name" value="C2.B:_Phosphomannomutase_and_P"/>
    <property type="match status" value="1"/>
</dbReference>
<reference evidence="1 2" key="1">
    <citation type="submission" date="2018-04" db="EMBL/GenBank/DDBJ databases">
        <title>Camelliibacillus theae gen. nov., sp. nov., isolated from Pu'er tea.</title>
        <authorList>
            <person name="Niu L."/>
        </authorList>
    </citation>
    <scope>NUCLEOTIDE SEQUENCE [LARGE SCALE GENOMIC DNA]</scope>
    <source>
        <strain evidence="1 2">T8</strain>
    </source>
</reference>
<dbReference type="GO" id="GO:0000287">
    <property type="term" value="F:magnesium ion binding"/>
    <property type="evidence" value="ECO:0007669"/>
    <property type="project" value="TreeGrafter"/>
</dbReference>
<dbReference type="Pfam" id="PF08282">
    <property type="entry name" value="Hydrolase_3"/>
    <property type="match status" value="1"/>
</dbReference>
<proteinExistence type="predicted"/>
<dbReference type="SFLD" id="SFLDS00003">
    <property type="entry name" value="Haloacid_Dehalogenase"/>
    <property type="match status" value="1"/>
</dbReference>
<dbReference type="OrthoDB" id="9790031at2"/>
<dbReference type="GO" id="GO:0016791">
    <property type="term" value="F:phosphatase activity"/>
    <property type="evidence" value="ECO:0007669"/>
    <property type="project" value="TreeGrafter"/>
</dbReference>
<dbReference type="InterPro" id="IPR000150">
    <property type="entry name" value="Cof"/>
</dbReference>
<name>A0A2U1JU68_9BACI</name>
<comment type="caution">
    <text evidence="1">The sequence shown here is derived from an EMBL/GenBank/DDBJ whole genome shotgun (WGS) entry which is preliminary data.</text>
</comment>
<dbReference type="CDD" id="cd07516">
    <property type="entry name" value="HAD_Pase"/>
    <property type="match status" value="1"/>
</dbReference>
<dbReference type="Proteomes" id="UP000245998">
    <property type="component" value="Unassembled WGS sequence"/>
</dbReference>
<evidence type="ECO:0000313" key="1">
    <source>
        <dbReference type="EMBL" id="PWA08525.1"/>
    </source>
</evidence>
<dbReference type="NCBIfam" id="TIGR00099">
    <property type="entry name" value="Cof-subfamily"/>
    <property type="match status" value="1"/>
</dbReference>
<dbReference type="AlphaFoldDB" id="A0A2U1JU68"/>
<dbReference type="GO" id="GO:0005829">
    <property type="term" value="C:cytosol"/>
    <property type="evidence" value="ECO:0007669"/>
    <property type="project" value="TreeGrafter"/>
</dbReference>
<dbReference type="InterPro" id="IPR036412">
    <property type="entry name" value="HAD-like_sf"/>
</dbReference>
<dbReference type="InterPro" id="IPR006379">
    <property type="entry name" value="HAD-SF_hydro_IIB"/>
</dbReference>
<dbReference type="InterPro" id="IPR023214">
    <property type="entry name" value="HAD_sf"/>
</dbReference>
<dbReference type="NCBIfam" id="TIGR01484">
    <property type="entry name" value="HAD-SF-IIB"/>
    <property type="match status" value="1"/>
</dbReference>
<organism evidence="1 2">
    <name type="scientific">Pueribacillus theae</name>
    <dbReference type="NCBI Taxonomy" id="2171751"/>
    <lineage>
        <taxon>Bacteria</taxon>
        <taxon>Bacillati</taxon>
        <taxon>Bacillota</taxon>
        <taxon>Bacilli</taxon>
        <taxon>Bacillales</taxon>
        <taxon>Bacillaceae</taxon>
        <taxon>Pueribacillus</taxon>
    </lineage>
</organism>